<keyword evidence="1" id="KW-1133">Transmembrane helix</keyword>
<name>A0A494Z333_9BACI</name>
<dbReference type="OrthoDB" id="2971137at2"/>
<feature type="transmembrane region" description="Helical" evidence="1">
    <location>
        <begin position="101"/>
        <end position="120"/>
    </location>
</feature>
<dbReference type="AlphaFoldDB" id="A0A494Z333"/>
<gene>
    <name evidence="2" type="ORF">D8M05_06225</name>
</gene>
<protein>
    <submittedName>
        <fullName evidence="2">Uncharacterized protein</fullName>
    </submittedName>
</protein>
<proteinExistence type="predicted"/>
<dbReference type="Proteomes" id="UP000281813">
    <property type="component" value="Unassembled WGS sequence"/>
</dbReference>
<feature type="transmembrane region" description="Helical" evidence="1">
    <location>
        <begin position="21"/>
        <end position="42"/>
    </location>
</feature>
<organism evidence="2 3">
    <name type="scientific">Oceanobacillus bengalensis</name>
    <dbReference type="NCBI Taxonomy" id="1435466"/>
    <lineage>
        <taxon>Bacteria</taxon>
        <taxon>Bacillati</taxon>
        <taxon>Bacillota</taxon>
        <taxon>Bacilli</taxon>
        <taxon>Bacillales</taxon>
        <taxon>Bacillaceae</taxon>
        <taxon>Oceanobacillus</taxon>
    </lineage>
</organism>
<sequence>MNGEKEAWNLLNSSTKKSYRFSIIIPIIFAITVVTVVLGGVLLTDSAEEAYSFLYIGCAIGFSIMLIFYIINWFFCLSFLKEYKKIQINDEKLKRLLSFNKICCILFMIPITFLFGMFGFQKAKIFARGTYRKGTLDEILYKVFILR</sequence>
<evidence type="ECO:0000313" key="3">
    <source>
        <dbReference type="Proteomes" id="UP000281813"/>
    </source>
</evidence>
<reference evidence="2 3" key="1">
    <citation type="journal article" date="2015" name="Antonie Van Leeuwenhoek">
        <title>Oceanobacillus bengalensis sp. nov., a bacterium isolated from seawater of the Bay of Bengal.</title>
        <authorList>
            <person name="Yongchang O."/>
            <person name="Xiang W."/>
            <person name="Wang G."/>
        </authorList>
    </citation>
    <scope>NUCLEOTIDE SEQUENCE [LARGE SCALE GENOMIC DNA]</scope>
    <source>
        <strain evidence="2 3">MCCC 1K00260</strain>
    </source>
</reference>
<keyword evidence="1" id="KW-0472">Membrane</keyword>
<keyword evidence="1" id="KW-0812">Transmembrane</keyword>
<dbReference type="RefSeq" id="WP_121129743.1">
    <property type="nucleotide sequence ID" value="NZ_JBHUFK010000033.1"/>
</dbReference>
<evidence type="ECO:0000313" key="2">
    <source>
        <dbReference type="EMBL" id="RKQ16847.1"/>
    </source>
</evidence>
<comment type="caution">
    <text evidence="2">The sequence shown here is derived from an EMBL/GenBank/DDBJ whole genome shotgun (WGS) entry which is preliminary data.</text>
</comment>
<dbReference type="EMBL" id="RBZO01000007">
    <property type="protein sequence ID" value="RKQ16847.1"/>
    <property type="molecule type" value="Genomic_DNA"/>
</dbReference>
<accession>A0A494Z333</accession>
<feature type="transmembrane region" description="Helical" evidence="1">
    <location>
        <begin position="54"/>
        <end position="80"/>
    </location>
</feature>
<keyword evidence="3" id="KW-1185">Reference proteome</keyword>
<evidence type="ECO:0000256" key="1">
    <source>
        <dbReference type="SAM" id="Phobius"/>
    </source>
</evidence>